<protein>
    <submittedName>
        <fullName evidence="2">Uncharacterized protein</fullName>
    </submittedName>
</protein>
<sequence>MKLKLYTLLTFLLLLTLIAGAQVGIGTNSPHPAAALDVTAADKGILVPRVALRDVSDPYPVSVAPANGLLIFNTAANVRGGNGSGFYYWRAATDAGITARWVFIGGDFVTEITNNKVLRDSIINLIRNSGAAMRSRTNKLLVAGGDSSVLKPVWLDINMQALLTDTTFRDTVISIIRGKSIKADSVGRRGFIDLYDGNGNTLVKADSSVLKHFKIGINSKGFRDSTSTVVLDSLSRGRIRDSIIQITGRSTRDSIIKSTVFRDSIYTRLQGKADSVGKRGFIDLYDLNGNALAKSDSSVFKHFKIGINSKGFRDSTSIVVLDSLSRGRIRDSIIQITGRSTRDSIIKSTVFRDSIYTRLQGKADSVGKRGFIDLYDLNGNALSKADSSVFKHFKIGINSKGFRDSTSTVVLDSLSAGRIRDSIIQITGRTTRDSIIKSTVFRDSIYTRLQGKADSVGKRGFIDLYDVNGNALSKSDSSVFKHFKIGINSKGFRDSTSTVVLDSLSAGRIRDSIIQITGRTTRDSIIKSTVFRDSIYTRLQGKADSVGKRGFIDLYDVNGNALSKSDSSVFKHFKIGINSKGFRDSTSTVVLDSLSAGRIRDSIIQITGRTTRDSIIKSTVFRDSIYTRLQGKADSVGKRGFIDLYDLNGNALSKSDSSVFKHFKIGINSKGFRDSTSTVVLDSLSAGRIRDSIIQITGRTTRDSLIKSTVFRDSIYTRLQGKADSVGKRGFIDLYDVNGNALSKSDSSVFKHFKIGINSKGFRDSTSTVVLDSLSAGRIRDSIIQITGRTTRDSIIKSTVFRDSIYTRLQGKADSVGKRGFIDLYDLNGNALSKADSSVFKHFKIGINSKGFRDSTSTVVLDSLSAGRIRDSIIQITGRTTRDSLIKSTVFRDSIYTRLQGKADSVGKRGFIDLYDVNGNALSKSDSSVFKHFKIGINSKGFRDSTSTVVLDSLSAGRIRDSIIQITGRTTRDSIIKSTVFRDSIYTRLQGKADSVGKRGFIDLYDLNGNALSKSDSSVFKHFKIGINSKGFRDSTSTVVLDSLSTGRIRDSIIQITGRTTRDSLIKSTVFRDSIYTRLQGKADSVGKRGFIDLYDLNGNALAKSDSSVFKHFKIGINSKGFRDSTSTVVLDSLSAGRIRDSIIQITGRTTRDSLIKSTVFRDSIYTRLQGKADSVGKRGFIDLYDLNGNALAKSDSSVFKHFKIGINSKGFRDSTSTVVLDSLSRGRIRDSIIQITGRSTRDSIIKSTVFRDSIYTRLQGKADSVGKRGFIDLYDLNGNALAKSDSSVFKHFKIGINSKGFRDSTSTVVLDSLSAGRIRDSIIQITGRTTRDSIIKSTVFRDSIYTRLQGKADSVGKRGFIDLYDVNGNALSKSDSSVFKHFKIGINSKGFRDSTSTVVLDSLSRGRIRDSIIQITGRSTRDSIIKSTVFRDSIYTRLQGKADSVGKGGFIDLYDLNGNALSKADSSVFKHFKIGINSKGFRDSTSTVVLDSLSAGRIRDSIIQITGRTTRDSLIKSTVFRDSIYTRLQGKADSVGKRGFIDLYDVNGNALSKSDSSVFKHFKIGINSKGFRDSTSTVVLDSLSRGRIRDSIIQITGRSTRDSIIKSTVFRDSIYTRLQGKADSVGKRGFIDLYDVNGNALAKSDSSVFKHFKIGINSKGFRDSTSTVVLDSLSRGRIRDSIIQITGRTTRDSIIKSTVFRDSIYSRLQGKADSVGKRGFIDLYDLNGNALSKSDSSVFKHFKIGINSKGFRDSTSIVVLDSLSRGRIRDSIIQITGRSTRDSIIKSTVFRDSIYSRLQGKADSVGKRGFIDLYDVNGNALSKSDSSVFKHFKIGINSKGFRDSTSTVVLDSLSAGRIRDSIIQITGRSTRDSIIKSTVFRDSIYTRLQGKADSVGKRGFIDLYDVNGNALSKSDSSVFKHFKIGINSKGFRDSTSTVVLDSLSRGRIRDSIIQITGRTTRDSLIKSTVFRDSIYTRLQGKADSVGKRGFIDLYDLNGNALSKSDSSVFKHFKIGINSKGFRDSTSTVVLDSLSRGRIRDSIIQITGRSTRDSIIKSTVFRDSIYTRLQGKADSVGKRGFIDLYDLNGNALSKSDSSVFKHFKIGINSKGFRDSTSTVVLDSLSRGRIRDSIIQITGRTTRDSLIKSTVFRDSIYTRLQGKADSVGKRGFIDLYDLNGNALSKADSSVFKHFKIGINSKGFRDSTKQVIVDSLGSQTVRETLAKTLVTRPVKDTILSIVRSNPAMANLKVVSNADYTVAANDYIIIVKDMTATRTITLPEPAASANRMLIINQFTPSQTLKFNKQLSYADGVQSDTLLSSFTGGATNGALKVTLISDGNTWYVISYTF</sequence>
<evidence type="ECO:0000313" key="3">
    <source>
        <dbReference type="Proteomes" id="UP000281028"/>
    </source>
</evidence>
<feature type="chain" id="PRO_5040487180" evidence="1">
    <location>
        <begin position="22"/>
        <end position="2349"/>
    </location>
</feature>
<feature type="signal peptide" evidence="1">
    <location>
        <begin position="1"/>
        <end position="21"/>
    </location>
</feature>
<comment type="caution">
    <text evidence="2">The sequence shown here is derived from an EMBL/GenBank/DDBJ whole genome shotgun (WGS) entry which is preliminary data.</text>
</comment>
<gene>
    <name evidence="2" type="ORF">ECE50_012380</name>
</gene>
<accession>A0A9Q5GLN5</accession>
<organism evidence="2 3">
    <name type="scientific">Chitinophaga solisilvae</name>
    <dbReference type="NCBI Taxonomy" id="1233460"/>
    <lineage>
        <taxon>Bacteria</taxon>
        <taxon>Pseudomonadati</taxon>
        <taxon>Bacteroidota</taxon>
        <taxon>Chitinophagia</taxon>
        <taxon>Chitinophagales</taxon>
        <taxon>Chitinophagaceae</taxon>
        <taxon>Chitinophaga</taxon>
    </lineage>
</organism>
<evidence type="ECO:0000313" key="2">
    <source>
        <dbReference type="EMBL" id="NSL87635.1"/>
    </source>
</evidence>
<dbReference type="EMBL" id="RIAR02000001">
    <property type="protein sequence ID" value="NSL87635.1"/>
    <property type="molecule type" value="Genomic_DNA"/>
</dbReference>
<name>A0A9Q5GLN5_9BACT</name>
<keyword evidence="3" id="KW-1185">Reference proteome</keyword>
<keyword evidence="1" id="KW-0732">Signal</keyword>
<dbReference type="Proteomes" id="UP000281028">
    <property type="component" value="Unassembled WGS sequence"/>
</dbReference>
<reference evidence="2" key="1">
    <citation type="submission" date="2020-05" db="EMBL/GenBank/DDBJ databases">
        <title>Chitinophaga laudate sp. nov., isolated from a tropical peat swamp.</title>
        <authorList>
            <person name="Goh C.B.S."/>
            <person name="Lee M.S."/>
            <person name="Parimannan S."/>
            <person name="Pasbakhsh P."/>
            <person name="Yule C.M."/>
            <person name="Rajandas H."/>
            <person name="Loke S."/>
            <person name="Croft L."/>
            <person name="Tan J.B.L."/>
        </authorList>
    </citation>
    <scope>NUCLEOTIDE SEQUENCE</scope>
    <source>
        <strain evidence="2">Mgbs1</strain>
    </source>
</reference>
<evidence type="ECO:0000256" key="1">
    <source>
        <dbReference type="SAM" id="SignalP"/>
    </source>
</evidence>
<proteinExistence type="predicted"/>